<evidence type="ECO:0000313" key="2">
    <source>
        <dbReference type="Proteomes" id="UP001171945"/>
    </source>
</evidence>
<evidence type="ECO:0008006" key="3">
    <source>
        <dbReference type="Google" id="ProtNLM"/>
    </source>
</evidence>
<evidence type="ECO:0000313" key="1">
    <source>
        <dbReference type="EMBL" id="MDM8562298.1"/>
    </source>
</evidence>
<dbReference type="Proteomes" id="UP001171945">
    <property type="component" value="Unassembled WGS sequence"/>
</dbReference>
<sequence>MKTQHILSSVILTALVTGTTNLVAKPLVTDYGTATSAYKDAYLTGYFNLDSGNQAQTSYELDLTVDYEKVFTSADRNTKFEFVGEVSRSRGSGSTDKAVSKYQIFGTTATVDNYFQADSNGSFWYGKAEVGSKKGQDDLFSKVTIGIGYGRVTNVTPMARAIRVIEELRKRGNLTSEPKDSSYQTVAKIIAKEDEYRSKYGAEDYEQYWVVAIEKALQDSGTVKDGGNLGTMAILKSYDILVNERIFTRKYGWLVRVGVGAVLTDYNGENGKPALEVNAEYHLPLSNATQFSNKANLIATLKDDNNNYDFKNAMSLTHELSDRIDWENKWVLDYNSFSASNNITSNALSSTFRYYLTNQLDFNTTVKLKSIDDNIDDNGNDDLDKSLFIGITYRLK</sequence>
<keyword evidence="2" id="KW-1185">Reference proteome</keyword>
<proteinExistence type="predicted"/>
<dbReference type="EMBL" id="JAUCGM010000109">
    <property type="protein sequence ID" value="MDM8562298.1"/>
    <property type="molecule type" value="Genomic_DNA"/>
</dbReference>
<gene>
    <name evidence="1" type="ORF">QUF54_02990</name>
</gene>
<comment type="caution">
    <text evidence="1">The sequence shown here is derived from an EMBL/GenBank/DDBJ whole genome shotgun (WGS) entry which is preliminary data.</text>
</comment>
<reference evidence="1" key="1">
    <citation type="submission" date="2023-06" db="EMBL/GenBank/DDBJ databases">
        <title>Uncultivated large filamentous bacteria from sulfidic sediments reveal new species and different genomic features in energy metabolism and defense.</title>
        <authorList>
            <person name="Fonseca A."/>
        </authorList>
    </citation>
    <scope>NUCLEOTIDE SEQUENCE</scope>
    <source>
        <strain evidence="1">HSG4</strain>
    </source>
</reference>
<protein>
    <recommendedName>
        <fullName evidence="3">DUF481 domain-containing protein</fullName>
    </recommendedName>
</protein>
<organism evidence="1 2">
    <name type="scientific">Candidatus Marithioploca araucensis</name>
    <dbReference type="NCBI Taxonomy" id="70273"/>
    <lineage>
        <taxon>Bacteria</taxon>
        <taxon>Pseudomonadati</taxon>
        <taxon>Pseudomonadota</taxon>
        <taxon>Gammaproteobacteria</taxon>
        <taxon>Thiotrichales</taxon>
        <taxon>Thiotrichaceae</taxon>
        <taxon>Candidatus Marithioploca</taxon>
    </lineage>
</organism>
<name>A0ABT7VRK6_9GAMM</name>
<accession>A0ABT7VRK6</accession>